<reference evidence="3 4" key="1">
    <citation type="journal article" date="2011" name="Front. Microbiol.">
        <title>Genomic signatures of strain selection and enhancement in Bacillus atrophaeus var. globigii, a historical biowarfare simulant.</title>
        <authorList>
            <person name="Gibbons H.S."/>
            <person name="Broomall S.M."/>
            <person name="McNew L.A."/>
            <person name="Daligault H."/>
            <person name="Chapman C."/>
            <person name="Bruce D."/>
            <person name="Karavis M."/>
            <person name="Krepps M."/>
            <person name="McGregor P.A."/>
            <person name="Hong C."/>
            <person name="Park K.H."/>
            <person name="Akmal A."/>
            <person name="Feldman A."/>
            <person name="Lin J.S."/>
            <person name="Chang W.E."/>
            <person name="Higgs B.W."/>
            <person name="Demirev P."/>
            <person name="Lindquist J."/>
            <person name="Liem A."/>
            <person name="Fochler E."/>
            <person name="Read T.D."/>
            <person name="Tapia R."/>
            <person name="Johnson S."/>
            <person name="Bishop-Lilly K.A."/>
            <person name="Detter C."/>
            <person name="Han C."/>
            <person name="Sozhamannan S."/>
            <person name="Rosenzweig C.N."/>
            <person name="Skowronski E.W."/>
        </authorList>
    </citation>
    <scope>NUCLEOTIDE SEQUENCE [LARGE SCALE GENOMIC DNA]</scope>
    <source>
        <strain evidence="3 4">AIT1</strain>
    </source>
</reference>
<evidence type="ECO:0000313" key="3">
    <source>
        <dbReference type="EMBL" id="RUO43788.1"/>
    </source>
</evidence>
<dbReference type="GO" id="GO:0009100">
    <property type="term" value="P:glycoprotein metabolic process"/>
    <property type="evidence" value="ECO:0007669"/>
    <property type="project" value="UniProtKB-ARBA"/>
</dbReference>
<proteinExistence type="predicted"/>
<accession>A0A432X8S4</accession>
<dbReference type="EMBL" id="PIPQ01000001">
    <property type="protein sequence ID" value="RUO43788.1"/>
    <property type="molecule type" value="Genomic_DNA"/>
</dbReference>
<dbReference type="RefSeq" id="WP_126756177.1">
    <property type="nucleotide sequence ID" value="NZ_PIPQ01000001.1"/>
</dbReference>
<dbReference type="AlphaFoldDB" id="A0A432X8S4"/>
<gene>
    <name evidence="3" type="ORF">CWE15_00885</name>
</gene>
<organism evidence="3 4">
    <name type="scientific">Aliidiomarina taiwanensis</name>
    <dbReference type="NCBI Taxonomy" id="946228"/>
    <lineage>
        <taxon>Bacteria</taxon>
        <taxon>Pseudomonadati</taxon>
        <taxon>Pseudomonadota</taxon>
        <taxon>Gammaproteobacteria</taxon>
        <taxon>Alteromonadales</taxon>
        <taxon>Idiomarinaceae</taxon>
        <taxon>Aliidiomarina</taxon>
    </lineage>
</organism>
<feature type="domain" description="LicD/FKTN/FKRP nucleotidyltransferase" evidence="2">
    <location>
        <begin position="124"/>
        <end position="172"/>
    </location>
</feature>
<dbReference type="Pfam" id="PF04991">
    <property type="entry name" value="LicD"/>
    <property type="match status" value="1"/>
</dbReference>
<feature type="compositionally biased region" description="Basic residues" evidence="1">
    <location>
        <begin position="301"/>
        <end position="310"/>
    </location>
</feature>
<keyword evidence="4" id="KW-1185">Reference proteome</keyword>
<dbReference type="PANTHER" id="PTHR43404:SF1">
    <property type="entry name" value="MNN4P"/>
    <property type="match status" value="1"/>
</dbReference>
<dbReference type="PANTHER" id="PTHR43404">
    <property type="entry name" value="LIPOPOLYSACCHARIDE CHOLINEPHOSPHOTRANSFERASE LICD"/>
    <property type="match status" value="1"/>
</dbReference>
<evidence type="ECO:0000259" key="2">
    <source>
        <dbReference type="Pfam" id="PF04991"/>
    </source>
</evidence>
<comment type="caution">
    <text evidence="3">The sequence shown here is derived from an EMBL/GenBank/DDBJ whole genome shotgun (WGS) entry which is preliminary data.</text>
</comment>
<dbReference type="OrthoDB" id="9786100at2"/>
<dbReference type="InterPro" id="IPR007074">
    <property type="entry name" value="LicD/FKTN/FKRP_NTP_transf"/>
</dbReference>
<evidence type="ECO:0000256" key="1">
    <source>
        <dbReference type="SAM" id="MobiDB-lite"/>
    </source>
</evidence>
<dbReference type="Proteomes" id="UP000286976">
    <property type="component" value="Unassembled WGS sequence"/>
</dbReference>
<name>A0A432X8S4_9GAMM</name>
<feature type="compositionally biased region" description="Polar residues" evidence="1">
    <location>
        <begin position="291"/>
        <end position="300"/>
    </location>
</feature>
<feature type="region of interest" description="Disordered" evidence="1">
    <location>
        <begin position="291"/>
        <end position="310"/>
    </location>
</feature>
<dbReference type="Gene3D" id="3.40.50.720">
    <property type="entry name" value="NAD(P)-binding Rossmann-like Domain"/>
    <property type="match status" value="1"/>
</dbReference>
<evidence type="ECO:0000313" key="4">
    <source>
        <dbReference type="Proteomes" id="UP000286976"/>
    </source>
</evidence>
<dbReference type="InterPro" id="IPR052942">
    <property type="entry name" value="LPS_cholinephosphotransferase"/>
</dbReference>
<protein>
    <submittedName>
        <fullName evidence="3">Lipopolysaccharide biosynthesis protein</fullName>
    </submittedName>
</protein>
<sequence length="310" mass="34658">MSLRKQVILFGASLGGENFIKHNSQVDVIAFTDNDSSRWGTTLAGRPIISPLNIAQHDFDEVIITSQWQDSIKNQLINELSIPAEKVVIPNKTYLKPAIKPFTHAATLAFAQQSLGIISEFLAKHGIYAMVDSGTALGIVRDGDLIPWDDDIDFAINAKNFDKAVELTAQLLAALPQIPEAHWVATVITLAGEDVCINLDLESNDHDTIKDIEISLQKRTERNGRSELDSSAGIFDAPAVHFQTPQPIKYCGYTVYLPDEVESFLTFMYGDWRSPQPNTSLQDYDNRYQQTKADPRSQQVTKRKIQRVKN</sequence>